<evidence type="ECO:0000256" key="1">
    <source>
        <dbReference type="ARBA" id="ARBA00005495"/>
    </source>
</evidence>
<evidence type="ECO:0000256" key="3">
    <source>
        <dbReference type="ARBA" id="ARBA00022833"/>
    </source>
</evidence>
<dbReference type="Proteomes" id="UP000259173">
    <property type="component" value="Unassembled WGS sequence"/>
</dbReference>
<comment type="similarity">
    <text evidence="1">Belongs to the Gfa family.</text>
</comment>
<proteinExistence type="inferred from homology"/>
<keyword evidence="3" id="KW-0862">Zinc</keyword>
<dbReference type="STRING" id="1280948.HY36_11705"/>
<evidence type="ECO:0000313" key="6">
    <source>
        <dbReference type="EMBL" id="HAE93694.1"/>
    </source>
</evidence>
<dbReference type="InterPro" id="IPR011057">
    <property type="entry name" value="Mss4-like_sf"/>
</dbReference>
<keyword evidence="8" id="KW-1185">Reference proteome</keyword>
<keyword evidence="4" id="KW-0456">Lyase</keyword>
<evidence type="ECO:0000259" key="5">
    <source>
        <dbReference type="PROSITE" id="PS51891"/>
    </source>
</evidence>
<organism evidence="7 8">
    <name type="scientific">Hyphomonas atlantica</name>
    <dbReference type="NCBI Taxonomy" id="1280948"/>
    <lineage>
        <taxon>Bacteria</taxon>
        <taxon>Pseudomonadati</taxon>
        <taxon>Pseudomonadota</taxon>
        <taxon>Alphaproteobacteria</taxon>
        <taxon>Hyphomonadales</taxon>
        <taxon>Hyphomonadaceae</taxon>
        <taxon>Hyphomonas</taxon>
    </lineage>
</organism>
<reference evidence="6 9" key="2">
    <citation type="journal article" date="2018" name="Nat. Biotechnol.">
        <title>A standardized bacterial taxonomy based on genome phylogeny substantially revises the tree of life.</title>
        <authorList>
            <person name="Parks D.H."/>
            <person name="Chuvochina M."/>
            <person name="Waite D.W."/>
            <person name="Rinke C."/>
            <person name="Skarshewski A."/>
            <person name="Chaumeil P.A."/>
            <person name="Hugenholtz P."/>
        </authorList>
    </citation>
    <scope>NUCLEOTIDE SEQUENCE [LARGE SCALE GENOMIC DNA]</scope>
    <source>
        <strain evidence="6">UBA8557</strain>
    </source>
</reference>
<evidence type="ECO:0000313" key="8">
    <source>
        <dbReference type="Proteomes" id="UP000024547"/>
    </source>
</evidence>
<dbReference type="PANTHER" id="PTHR33337:SF40">
    <property type="entry name" value="CENP-V_GFA DOMAIN-CONTAINING PROTEIN-RELATED"/>
    <property type="match status" value="1"/>
</dbReference>
<sequence length="133" mass="14322">MEAQCACGQLVVILPEDVTPAVVACHCTACQRRSGSPFGVGAYYPRALLSFSGDSRAWTRQADSGGAFTTHFCPVCGSSVYWTTEKHPDAVGIAVGAIADPHFPAPVRSVWEETRHDWVEITSATQHFPKGRS</sequence>
<dbReference type="eggNOG" id="COG3791">
    <property type="taxonomic scope" value="Bacteria"/>
</dbReference>
<protein>
    <submittedName>
        <fullName evidence="6">GFA family protein</fullName>
    </submittedName>
</protein>
<dbReference type="EMBL" id="DMBR01000114">
    <property type="protein sequence ID" value="HAE93694.1"/>
    <property type="molecule type" value="Genomic_DNA"/>
</dbReference>
<comment type="caution">
    <text evidence="7">The sequence shown here is derived from an EMBL/GenBank/DDBJ whole genome shotgun (WGS) entry which is preliminary data.</text>
</comment>
<dbReference type="Proteomes" id="UP000024547">
    <property type="component" value="Unassembled WGS sequence"/>
</dbReference>
<evidence type="ECO:0000313" key="9">
    <source>
        <dbReference type="Proteomes" id="UP000259173"/>
    </source>
</evidence>
<dbReference type="PANTHER" id="PTHR33337">
    <property type="entry name" value="GFA DOMAIN-CONTAINING PROTEIN"/>
    <property type="match status" value="1"/>
</dbReference>
<dbReference type="PROSITE" id="PS51891">
    <property type="entry name" value="CENP_V_GFA"/>
    <property type="match status" value="1"/>
</dbReference>
<gene>
    <name evidence="6" type="ORF">DCG65_03985</name>
    <name evidence="7" type="ORF">HY36_11705</name>
</gene>
<name>A0A059DWW5_9PROT</name>
<dbReference type="Gene3D" id="3.90.1590.10">
    <property type="entry name" value="glutathione-dependent formaldehyde- activating enzyme (gfa)"/>
    <property type="match status" value="1"/>
</dbReference>
<dbReference type="GO" id="GO:0046872">
    <property type="term" value="F:metal ion binding"/>
    <property type="evidence" value="ECO:0007669"/>
    <property type="project" value="UniProtKB-KW"/>
</dbReference>
<dbReference type="GO" id="GO:0016846">
    <property type="term" value="F:carbon-sulfur lyase activity"/>
    <property type="evidence" value="ECO:0007669"/>
    <property type="project" value="InterPro"/>
</dbReference>
<evidence type="ECO:0000313" key="7">
    <source>
        <dbReference type="EMBL" id="KCZ57835.1"/>
    </source>
</evidence>
<dbReference type="PATRIC" id="fig|1280948.3.peg.3462"/>
<dbReference type="OrthoDB" id="9807246at2"/>
<dbReference type="AlphaFoldDB" id="A0A059DWW5"/>
<dbReference type="Pfam" id="PF04828">
    <property type="entry name" value="GFA"/>
    <property type="match status" value="1"/>
</dbReference>
<dbReference type="SUPFAM" id="SSF51316">
    <property type="entry name" value="Mss4-like"/>
    <property type="match status" value="1"/>
</dbReference>
<dbReference type="RefSeq" id="WP_035555547.1">
    <property type="nucleotide sequence ID" value="NZ_AWFH01000063.1"/>
</dbReference>
<accession>A0A059DWW5</accession>
<evidence type="ECO:0000256" key="2">
    <source>
        <dbReference type="ARBA" id="ARBA00022723"/>
    </source>
</evidence>
<feature type="domain" description="CENP-V/GFA" evidence="5">
    <location>
        <begin position="1"/>
        <end position="112"/>
    </location>
</feature>
<keyword evidence="2" id="KW-0479">Metal-binding</keyword>
<evidence type="ECO:0000256" key="4">
    <source>
        <dbReference type="ARBA" id="ARBA00023239"/>
    </source>
</evidence>
<dbReference type="EMBL" id="AWFH01000063">
    <property type="protein sequence ID" value="KCZ57835.1"/>
    <property type="molecule type" value="Genomic_DNA"/>
</dbReference>
<dbReference type="InterPro" id="IPR006913">
    <property type="entry name" value="CENP-V/GFA"/>
</dbReference>
<reference evidence="7 8" key="1">
    <citation type="journal article" date="2014" name="Antonie Van Leeuwenhoek">
        <title>Hyphomonas beringensis sp. nov. and Hyphomonas chukchiensis sp. nov., isolated from surface seawater of the Bering Sea and Chukchi Sea.</title>
        <authorList>
            <person name="Li C."/>
            <person name="Lai Q."/>
            <person name="Li G."/>
            <person name="Dong C."/>
            <person name="Wang J."/>
            <person name="Liao Y."/>
            <person name="Shao Z."/>
        </authorList>
    </citation>
    <scope>NUCLEOTIDE SEQUENCE [LARGE SCALE GENOMIC DNA]</scope>
    <source>
        <strain evidence="7 8">22II1-22F38</strain>
    </source>
</reference>